<gene>
    <name evidence="1" type="ORF">B0T18DRAFT_419092</name>
</gene>
<comment type="caution">
    <text evidence="1">The sequence shown here is derived from an EMBL/GenBank/DDBJ whole genome shotgun (WGS) entry which is preliminary data.</text>
</comment>
<dbReference type="EMBL" id="JAUKUD010000006">
    <property type="protein sequence ID" value="KAK0740962.1"/>
    <property type="molecule type" value="Genomic_DNA"/>
</dbReference>
<name>A0AA40EKE5_9PEZI</name>
<sequence length="81" mass="8817">MPDWTMRETGFCESHLSVSGLLAEASRGGPPGSRCAARSTVYAWLASWMAGRPSASMCRYSGCRTANDDWRGRLRRSSAGD</sequence>
<proteinExistence type="predicted"/>
<protein>
    <submittedName>
        <fullName evidence="1">Uncharacterized protein</fullName>
    </submittedName>
</protein>
<dbReference type="Proteomes" id="UP001172155">
    <property type="component" value="Unassembled WGS sequence"/>
</dbReference>
<organism evidence="1 2">
    <name type="scientific">Schizothecium vesticola</name>
    <dbReference type="NCBI Taxonomy" id="314040"/>
    <lineage>
        <taxon>Eukaryota</taxon>
        <taxon>Fungi</taxon>
        <taxon>Dikarya</taxon>
        <taxon>Ascomycota</taxon>
        <taxon>Pezizomycotina</taxon>
        <taxon>Sordariomycetes</taxon>
        <taxon>Sordariomycetidae</taxon>
        <taxon>Sordariales</taxon>
        <taxon>Schizotheciaceae</taxon>
        <taxon>Schizothecium</taxon>
    </lineage>
</organism>
<keyword evidence="2" id="KW-1185">Reference proteome</keyword>
<dbReference type="AlphaFoldDB" id="A0AA40EKE5"/>
<evidence type="ECO:0000313" key="2">
    <source>
        <dbReference type="Proteomes" id="UP001172155"/>
    </source>
</evidence>
<accession>A0AA40EKE5</accession>
<evidence type="ECO:0000313" key="1">
    <source>
        <dbReference type="EMBL" id="KAK0740962.1"/>
    </source>
</evidence>
<reference evidence="1" key="1">
    <citation type="submission" date="2023-06" db="EMBL/GenBank/DDBJ databases">
        <title>Genome-scale phylogeny and comparative genomics of the fungal order Sordariales.</title>
        <authorList>
            <consortium name="Lawrence Berkeley National Laboratory"/>
            <person name="Hensen N."/>
            <person name="Bonometti L."/>
            <person name="Westerberg I."/>
            <person name="Brannstrom I.O."/>
            <person name="Guillou S."/>
            <person name="Cros-Aarteil S."/>
            <person name="Calhoun S."/>
            <person name="Haridas S."/>
            <person name="Kuo A."/>
            <person name="Mondo S."/>
            <person name="Pangilinan J."/>
            <person name="Riley R."/>
            <person name="LaButti K."/>
            <person name="Andreopoulos B."/>
            <person name="Lipzen A."/>
            <person name="Chen C."/>
            <person name="Yanf M."/>
            <person name="Daum C."/>
            <person name="Ng V."/>
            <person name="Clum A."/>
            <person name="Steindorff A."/>
            <person name="Ohm R."/>
            <person name="Martin F."/>
            <person name="Silar P."/>
            <person name="Natvig D."/>
            <person name="Lalanne C."/>
            <person name="Gautier V."/>
            <person name="Ament-velasquez S.L."/>
            <person name="Kruys A."/>
            <person name="Hutchinson M.I."/>
            <person name="Powell A.J."/>
            <person name="Barry K."/>
            <person name="Miller A.N."/>
            <person name="Grigoriev I.V."/>
            <person name="Debuchy R."/>
            <person name="Gladieux P."/>
            <person name="Thoren M.H."/>
            <person name="Johannesson H."/>
        </authorList>
    </citation>
    <scope>NUCLEOTIDE SEQUENCE</scope>
    <source>
        <strain evidence="1">SMH3187-1</strain>
    </source>
</reference>